<evidence type="ECO:0000256" key="9">
    <source>
        <dbReference type="PIRNR" id="PIRNR017269"/>
    </source>
</evidence>
<dbReference type="Proteomes" id="UP000027586">
    <property type="component" value="Unassembled WGS sequence"/>
</dbReference>
<dbReference type="Gene3D" id="3.10.330.20">
    <property type="match status" value="1"/>
</dbReference>
<evidence type="ECO:0000256" key="2">
    <source>
        <dbReference type="ARBA" id="ARBA00012796"/>
    </source>
</evidence>
<dbReference type="PANTHER" id="PTHR12133">
    <property type="entry name" value="TRNA (ADENINE(58)-N(1))-METHYLTRANSFERASE"/>
    <property type="match status" value="1"/>
</dbReference>
<comment type="function">
    <text evidence="9">Catalytic subunit of tRNA (adenine-N(1)-)-methyltransferase, which catalyzes the formation of N(1)-methyladenine at position 58 (m1A58) in initiator methionyl-tRNA.</text>
</comment>
<dbReference type="GO" id="GO:0031515">
    <property type="term" value="C:tRNA (m1A) methyltransferase complex"/>
    <property type="evidence" value="ECO:0007669"/>
    <property type="project" value="UniProtKB-UniRule"/>
</dbReference>
<organism evidence="13 14">
    <name type="scientific">Lichtheimia corymbifera JMRC:FSU:9682</name>
    <dbReference type="NCBI Taxonomy" id="1263082"/>
    <lineage>
        <taxon>Eukaryota</taxon>
        <taxon>Fungi</taxon>
        <taxon>Fungi incertae sedis</taxon>
        <taxon>Mucoromycota</taxon>
        <taxon>Mucoromycotina</taxon>
        <taxon>Mucoromycetes</taxon>
        <taxon>Mucorales</taxon>
        <taxon>Lichtheimiaceae</taxon>
        <taxon>Lichtheimia</taxon>
    </lineage>
</organism>
<evidence type="ECO:0000256" key="6">
    <source>
        <dbReference type="ARBA" id="ARBA00022691"/>
    </source>
</evidence>
<dbReference type="PROSITE" id="PS51620">
    <property type="entry name" value="SAM_TRM61"/>
    <property type="match status" value="1"/>
</dbReference>
<comment type="similarity">
    <text evidence="9">Belongs to the class I-like SAM-binding methyltransferase superfamily. TRM61 family.</text>
</comment>
<evidence type="ECO:0000256" key="7">
    <source>
        <dbReference type="ARBA" id="ARBA00022694"/>
    </source>
</evidence>
<evidence type="ECO:0000256" key="10">
    <source>
        <dbReference type="PIRSR" id="PIRSR017269-1"/>
    </source>
</evidence>
<evidence type="ECO:0000256" key="8">
    <source>
        <dbReference type="ARBA" id="ARBA00023242"/>
    </source>
</evidence>
<dbReference type="InterPro" id="IPR029063">
    <property type="entry name" value="SAM-dependent_MTases_sf"/>
</dbReference>
<keyword evidence="6 9" id="KW-0949">S-adenosyl-L-methionine</keyword>
<dbReference type="AlphaFoldDB" id="A0A068RTP6"/>
<comment type="subcellular location">
    <subcellularLocation>
        <location evidence="1 9">Nucleus</location>
    </subcellularLocation>
</comment>
<accession>A0A068RTP6</accession>
<feature type="binding site" evidence="10">
    <location>
        <position position="135"/>
    </location>
    <ligand>
        <name>S-adenosyl-L-methionine</name>
        <dbReference type="ChEBI" id="CHEBI:59789"/>
    </ligand>
</feature>
<gene>
    <name evidence="13" type="ORF">LCOR_04857.1</name>
</gene>
<dbReference type="GO" id="GO:0030488">
    <property type="term" value="P:tRNA methylation"/>
    <property type="evidence" value="ECO:0007669"/>
    <property type="project" value="InterPro"/>
</dbReference>
<keyword evidence="7 9" id="KW-0819">tRNA processing</keyword>
<evidence type="ECO:0000313" key="13">
    <source>
        <dbReference type="EMBL" id="CDH53513.1"/>
    </source>
</evidence>
<dbReference type="Pfam" id="PF08704">
    <property type="entry name" value="GCD14"/>
    <property type="match status" value="1"/>
</dbReference>
<dbReference type="PIRSF" id="PIRSF017269">
    <property type="entry name" value="GCD14"/>
    <property type="match status" value="1"/>
</dbReference>
<comment type="caution">
    <text evidence="13">The sequence shown here is derived from an EMBL/GenBank/DDBJ whole genome shotgun (WGS) entry which is preliminary data.</text>
</comment>
<dbReference type="GO" id="GO:0160107">
    <property type="term" value="F:tRNA (adenine(58)-N1)-methyltransferase activity"/>
    <property type="evidence" value="ECO:0007669"/>
    <property type="project" value="UniProtKB-EC"/>
</dbReference>
<keyword evidence="8 9" id="KW-0539">Nucleus</keyword>
<feature type="compositionally biased region" description="Low complexity" evidence="11">
    <location>
        <begin position="318"/>
        <end position="332"/>
    </location>
</feature>
<feature type="domain" description="tRNA (adenine(58)-N(1))-methyltransferase catalytic subunit TRM61 C-terminal" evidence="12">
    <location>
        <begin position="64"/>
        <end position="302"/>
    </location>
</feature>
<dbReference type="PANTHER" id="PTHR12133:SF2">
    <property type="entry name" value="TRNA (ADENINE(58)-N(1))-METHYLTRANSFERASE CATALYTIC SUBUNIT TRMT61A"/>
    <property type="match status" value="1"/>
</dbReference>
<evidence type="ECO:0000256" key="1">
    <source>
        <dbReference type="ARBA" id="ARBA00004123"/>
    </source>
</evidence>
<dbReference type="VEuPathDB" id="FungiDB:LCOR_04857.1"/>
<feature type="binding site" evidence="10">
    <location>
        <position position="181"/>
    </location>
    <ligand>
        <name>S-adenosyl-L-methionine</name>
        <dbReference type="ChEBI" id="CHEBI:59789"/>
    </ligand>
</feature>
<keyword evidence="5 9" id="KW-0808">Transferase</keyword>
<dbReference type="FunFam" id="3.10.330.20:FF:000002">
    <property type="entry name" value="tRNA (adenine(58)-N(1))-methyltransferase catalytic subunit TRMT61A"/>
    <property type="match status" value="1"/>
</dbReference>
<comment type="catalytic activity">
    <reaction evidence="9">
        <text>adenosine(58) in tRNA + S-adenosyl-L-methionine = N(1)-methyladenosine(58) in tRNA + S-adenosyl-L-homocysteine + H(+)</text>
        <dbReference type="Rhea" id="RHEA:43152"/>
        <dbReference type="Rhea" id="RHEA-COMP:10365"/>
        <dbReference type="Rhea" id="RHEA-COMP:10366"/>
        <dbReference type="ChEBI" id="CHEBI:15378"/>
        <dbReference type="ChEBI" id="CHEBI:57856"/>
        <dbReference type="ChEBI" id="CHEBI:59789"/>
        <dbReference type="ChEBI" id="CHEBI:74411"/>
        <dbReference type="ChEBI" id="CHEBI:74491"/>
        <dbReference type="EC" id="2.1.1.220"/>
    </reaction>
</comment>
<dbReference type="GO" id="GO:0005634">
    <property type="term" value="C:nucleus"/>
    <property type="evidence" value="ECO:0007669"/>
    <property type="project" value="UniProtKB-SubCell"/>
</dbReference>
<dbReference type="Gene3D" id="3.40.50.150">
    <property type="entry name" value="Vaccinia Virus protein VP39"/>
    <property type="match status" value="1"/>
</dbReference>
<dbReference type="EC" id="2.1.1.220" evidence="2 9"/>
<keyword evidence="4 9" id="KW-0489">Methyltransferase</keyword>
<feature type="compositionally biased region" description="Basic and acidic residues" evidence="11">
    <location>
        <begin position="333"/>
        <end position="343"/>
    </location>
</feature>
<dbReference type="InterPro" id="IPR049470">
    <property type="entry name" value="TRM61_C"/>
</dbReference>
<reference evidence="13" key="1">
    <citation type="submission" date="2013-08" db="EMBL/GenBank/DDBJ databases">
        <title>Gene expansion shapes genome architecture in the human pathogen Lichtheimia corymbifera: an evolutionary genomics analysis in the ancient terrestrial Mucorales (Mucoromycotina).</title>
        <authorList>
            <person name="Schwartze V.U."/>
            <person name="Winter S."/>
            <person name="Shelest E."/>
            <person name="Marcet-Houben M."/>
            <person name="Horn F."/>
            <person name="Wehner S."/>
            <person name="Hoffmann K."/>
            <person name="Riege K."/>
            <person name="Sammeth M."/>
            <person name="Nowrousian M."/>
            <person name="Valiante V."/>
            <person name="Linde J."/>
            <person name="Jacobsen I.D."/>
            <person name="Marz M."/>
            <person name="Brakhage A.A."/>
            <person name="Gabaldon T."/>
            <person name="Bocker S."/>
            <person name="Voigt K."/>
        </authorList>
    </citation>
    <scope>NUCLEOTIDE SEQUENCE [LARGE SCALE GENOMIC DNA]</scope>
    <source>
        <strain evidence="13">FSU 9682</strain>
    </source>
</reference>
<proteinExistence type="inferred from homology"/>
<evidence type="ECO:0000256" key="5">
    <source>
        <dbReference type="ARBA" id="ARBA00022679"/>
    </source>
</evidence>
<keyword evidence="14" id="KW-1185">Reference proteome</keyword>
<dbReference type="SUPFAM" id="SSF53335">
    <property type="entry name" value="S-adenosyl-L-methionine-dependent methyltransferases"/>
    <property type="match status" value="1"/>
</dbReference>
<dbReference type="OrthoDB" id="1925287at2759"/>
<protein>
    <recommendedName>
        <fullName evidence="3 9">tRNA (adenine(58)-N(1))-methyltransferase catalytic subunit TRM61</fullName>
        <ecNumber evidence="2 9">2.1.1.220</ecNumber>
    </recommendedName>
</protein>
<dbReference type="FunFam" id="3.40.50.150:FF:000247">
    <property type="entry name" value="tRNA (adenine(58)-N(1))-methyltransferase catalytic subunit TRM61"/>
    <property type="match status" value="1"/>
</dbReference>
<feature type="binding site" evidence="10">
    <location>
        <position position="163"/>
    </location>
    <ligand>
        <name>S-adenosyl-L-methionine</name>
        <dbReference type="ChEBI" id="CHEBI:59789"/>
    </ligand>
</feature>
<dbReference type="STRING" id="1263082.A0A068RTP6"/>
<dbReference type="EMBL" id="CBTN010000017">
    <property type="protein sequence ID" value="CDH53513.1"/>
    <property type="molecule type" value="Genomic_DNA"/>
</dbReference>
<dbReference type="Pfam" id="PF14801">
    <property type="entry name" value="TrmI-like_N"/>
    <property type="match status" value="1"/>
</dbReference>
<evidence type="ECO:0000256" key="11">
    <source>
        <dbReference type="SAM" id="MobiDB-lite"/>
    </source>
</evidence>
<evidence type="ECO:0000259" key="12">
    <source>
        <dbReference type="Pfam" id="PF08704"/>
    </source>
</evidence>
<feature type="region of interest" description="Disordered" evidence="11">
    <location>
        <begin position="309"/>
        <end position="343"/>
    </location>
</feature>
<name>A0A068RTP6_9FUNG</name>
<evidence type="ECO:0000256" key="3">
    <source>
        <dbReference type="ARBA" id="ARBA00015963"/>
    </source>
</evidence>
<evidence type="ECO:0000313" key="14">
    <source>
        <dbReference type="Proteomes" id="UP000027586"/>
    </source>
</evidence>
<sequence length="343" mass="38352">MSFNAWKTHIEEGDTVIVHISRNNMQTIVVKKGEEFTSRYGNFKHDKMIGKEYGSKMVSTNYKGFVYLLHPTPELWTLSLPHRTQILYIADISFITTYLDMKPGSRVIESGTGSGSFSHSIARAIGPTGKLYTFEYHEQRAEQARKEFNDHGLGDIIQLQHRDVCKDGFGLKDAVNAVFLDLPAPWEAVASAKETFIQHRTGKICCFSPCIEQVAKTVEALNSNGFVDITMYECLVRSYDLMPTRKVTFEEAIEKAKLGQGVLPKKRSSEEVNEENDRKNQIWVTKTPVETRGHTSYLTFATFLPAIDTNLAPPPTPALSSSPPSTESPVPENNEKGSDQPAA</sequence>
<evidence type="ECO:0000256" key="4">
    <source>
        <dbReference type="ARBA" id="ARBA00022603"/>
    </source>
</evidence>
<dbReference type="InterPro" id="IPR014816">
    <property type="entry name" value="tRNA_MeTrfase_Gcd14"/>
</dbReference>